<keyword evidence="1" id="KW-0472">Membrane</keyword>
<dbReference type="InterPro" id="IPR007404">
    <property type="entry name" value="YdjM-like"/>
</dbReference>
<evidence type="ECO:0000313" key="2">
    <source>
        <dbReference type="EMBL" id="SFV81774.1"/>
    </source>
</evidence>
<keyword evidence="1" id="KW-1133">Transmembrane helix</keyword>
<dbReference type="EMBL" id="FPHV01000089">
    <property type="protein sequence ID" value="SFV81774.1"/>
    <property type="molecule type" value="Genomic_DNA"/>
</dbReference>
<name>A0A1W1DK23_9ZZZZ</name>
<feature type="transmembrane region" description="Helical" evidence="1">
    <location>
        <begin position="161"/>
        <end position="178"/>
    </location>
</feature>
<feature type="transmembrane region" description="Helical" evidence="1">
    <location>
        <begin position="64"/>
        <end position="82"/>
    </location>
</feature>
<accession>A0A1W1DK23</accession>
<dbReference type="Pfam" id="PF04307">
    <property type="entry name" value="YdjM"/>
    <property type="match status" value="1"/>
</dbReference>
<gene>
    <name evidence="2" type="ORF">MNB_SUP05-6-1036</name>
</gene>
<protein>
    <submittedName>
        <fullName evidence="2">Integral membrane protein</fullName>
    </submittedName>
</protein>
<keyword evidence="1" id="KW-0812">Transmembrane</keyword>
<feature type="transmembrane region" description="Helical" evidence="1">
    <location>
        <begin position="94"/>
        <end position="111"/>
    </location>
</feature>
<evidence type="ECO:0000256" key="1">
    <source>
        <dbReference type="SAM" id="Phobius"/>
    </source>
</evidence>
<feature type="transmembrane region" description="Helical" evidence="1">
    <location>
        <begin position="131"/>
        <end position="154"/>
    </location>
</feature>
<dbReference type="InterPro" id="IPR053170">
    <property type="entry name" value="Transcription_regulator"/>
</dbReference>
<proteinExistence type="predicted"/>
<dbReference type="PANTHER" id="PTHR40031:SF1">
    <property type="entry name" value="MEMBRANE-BOUND METAL-DEPENDENT HYDROLASE"/>
    <property type="match status" value="1"/>
</dbReference>
<dbReference type="AlphaFoldDB" id="A0A1W1DK23"/>
<organism evidence="2">
    <name type="scientific">hydrothermal vent metagenome</name>
    <dbReference type="NCBI Taxonomy" id="652676"/>
    <lineage>
        <taxon>unclassified sequences</taxon>
        <taxon>metagenomes</taxon>
        <taxon>ecological metagenomes</taxon>
    </lineage>
</organism>
<reference evidence="2" key="1">
    <citation type="submission" date="2016-10" db="EMBL/GenBank/DDBJ databases">
        <authorList>
            <person name="de Groot N.N."/>
        </authorList>
    </citation>
    <scope>NUCLEOTIDE SEQUENCE</scope>
</reference>
<sequence length="340" mass="39232">MDPLSHAVLGATLSQSVAGKKSNQLSTMIIGALAGMAADLDVLIRSETDPLLFLDFHRQFTHSIAFIPLGALVCALVFYYFWFNRRWSKVKLSFFQVYLFSFLGYAAHGFLDANTSYGTQLLWPFSNERFAWDAVSIIDPLLTLPLLILVILSAYHQTARYARIALIYSVLFLSFGLVQQQRAEQSLTILAQQRGHTTERLLVKPSFGNRHVWKMIYEYDGRYYVDAVKLLWDRQFIKGDSIQKLDIERDISYLTEHSQSAKDVERFRWFSDDFLALNPDNTNQIIDVRNSMLPNGIQLLFGIELNRKKLENGDLETHVDFVANRKMSKETRDIYLDMLF</sequence>
<dbReference type="PANTHER" id="PTHR40031">
    <property type="entry name" value="HYPOTHETICAL MEMBRANE SPANNING PROTEIN"/>
    <property type="match status" value="1"/>
</dbReference>